<organism evidence="3 4">
    <name type="scientific">Brucella daejeonensis</name>
    <dbReference type="NCBI Taxonomy" id="659015"/>
    <lineage>
        <taxon>Bacteria</taxon>
        <taxon>Pseudomonadati</taxon>
        <taxon>Pseudomonadota</taxon>
        <taxon>Alphaproteobacteria</taxon>
        <taxon>Hyphomicrobiales</taxon>
        <taxon>Brucellaceae</taxon>
        <taxon>Brucella/Ochrobactrum group</taxon>
        <taxon>Brucella</taxon>
    </lineage>
</organism>
<protein>
    <recommendedName>
        <fullName evidence="2">Transcriptional regulator-like domain-containing protein</fullName>
    </recommendedName>
</protein>
<reference evidence="3 4" key="1">
    <citation type="submission" date="2020-08" db="EMBL/GenBank/DDBJ databases">
        <title>Genomic Encyclopedia of Type Strains, Phase IV (KMG-IV): sequencing the most valuable type-strain genomes for metagenomic binning, comparative biology and taxonomic classification.</title>
        <authorList>
            <person name="Goeker M."/>
        </authorList>
    </citation>
    <scope>NUCLEOTIDE SEQUENCE [LARGE SCALE GENOMIC DNA]</scope>
    <source>
        <strain evidence="3 4">DSM 26944</strain>
    </source>
</reference>
<sequence>MSEDESWRSEAAYDYIDKLTPGDLAWEFLRRNPEYRKSYQELVAVGRLTEDVAGEFAEQWGLRFRRRPLQLRAHPANLLDPANRSGDTAVDRRTEPGGTSPPPR</sequence>
<evidence type="ECO:0000313" key="3">
    <source>
        <dbReference type="EMBL" id="MBB5701060.1"/>
    </source>
</evidence>
<dbReference type="Pfam" id="PF20109">
    <property type="entry name" value="Trans_reg_dom"/>
    <property type="match status" value="1"/>
</dbReference>
<dbReference type="RefSeq" id="WP_235992569.1">
    <property type="nucleotide sequence ID" value="NZ_JACIJG010000003.1"/>
</dbReference>
<feature type="domain" description="Transcriptional regulator-like" evidence="2">
    <location>
        <begin position="7"/>
        <end position="65"/>
    </location>
</feature>
<dbReference type="Proteomes" id="UP000555546">
    <property type="component" value="Unassembled WGS sequence"/>
</dbReference>
<gene>
    <name evidence="3" type="ORF">FHS76_000909</name>
</gene>
<name>A0A7W9AUY1_9HYPH</name>
<keyword evidence="4" id="KW-1185">Reference proteome</keyword>
<proteinExistence type="predicted"/>
<dbReference type="EMBL" id="JACIJG010000003">
    <property type="protein sequence ID" value="MBB5701060.1"/>
    <property type="molecule type" value="Genomic_DNA"/>
</dbReference>
<dbReference type="AlphaFoldDB" id="A0A7W9AUY1"/>
<comment type="caution">
    <text evidence="3">The sequence shown here is derived from an EMBL/GenBank/DDBJ whole genome shotgun (WGS) entry which is preliminary data.</text>
</comment>
<evidence type="ECO:0000256" key="1">
    <source>
        <dbReference type="SAM" id="MobiDB-lite"/>
    </source>
</evidence>
<accession>A0A7W9AUY1</accession>
<dbReference type="InterPro" id="IPR045465">
    <property type="entry name" value="Trans_reg_dom"/>
</dbReference>
<evidence type="ECO:0000313" key="4">
    <source>
        <dbReference type="Proteomes" id="UP000555546"/>
    </source>
</evidence>
<evidence type="ECO:0000259" key="2">
    <source>
        <dbReference type="Pfam" id="PF20109"/>
    </source>
</evidence>
<feature type="region of interest" description="Disordered" evidence="1">
    <location>
        <begin position="74"/>
        <end position="104"/>
    </location>
</feature>